<protein>
    <submittedName>
        <fullName evidence="1">Uncharacterized protein</fullName>
    </submittedName>
</protein>
<evidence type="ECO:0000313" key="1">
    <source>
        <dbReference type="EMBL" id="KKN31173.1"/>
    </source>
</evidence>
<dbReference type="AlphaFoldDB" id="A0A0F9SPK4"/>
<name>A0A0F9SPK4_9ZZZZ</name>
<organism evidence="1">
    <name type="scientific">marine sediment metagenome</name>
    <dbReference type="NCBI Taxonomy" id="412755"/>
    <lineage>
        <taxon>unclassified sequences</taxon>
        <taxon>metagenomes</taxon>
        <taxon>ecological metagenomes</taxon>
    </lineage>
</organism>
<accession>A0A0F9SPK4</accession>
<gene>
    <name evidence="1" type="ORF">LCGC14_0826820</name>
</gene>
<dbReference type="EMBL" id="LAZR01002352">
    <property type="protein sequence ID" value="KKN31173.1"/>
    <property type="molecule type" value="Genomic_DNA"/>
</dbReference>
<reference evidence="1" key="1">
    <citation type="journal article" date="2015" name="Nature">
        <title>Complex archaea that bridge the gap between prokaryotes and eukaryotes.</title>
        <authorList>
            <person name="Spang A."/>
            <person name="Saw J.H."/>
            <person name="Jorgensen S.L."/>
            <person name="Zaremba-Niedzwiedzka K."/>
            <person name="Martijn J."/>
            <person name="Lind A.E."/>
            <person name="van Eijk R."/>
            <person name="Schleper C."/>
            <person name="Guy L."/>
            <person name="Ettema T.J."/>
        </authorList>
    </citation>
    <scope>NUCLEOTIDE SEQUENCE</scope>
</reference>
<proteinExistence type="predicted"/>
<comment type="caution">
    <text evidence="1">The sequence shown here is derived from an EMBL/GenBank/DDBJ whole genome shotgun (WGS) entry which is preliminary data.</text>
</comment>
<sequence length="106" mass="12349">MEIHIIVHSRSHPIKAFLNKKKAMESYKRLKQDWDDLWEDVVEPPGSYGVISLKIDDGDEGEAKGMKHEYVCRECEEPCVLTICLKPDKCPEVHWVDLEKPDEKNK</sequence>